<dbReference type="GO" id="GO:0042407">
    <property type="term" value="P:cristae formation"/>
    <property type="evidence" value="ECO:0007669"/>
    <property type="project" value="TreeGrafter"/>
</dbReference>
<evidence type="ECO:0000256" key="1">
    <source>
        <dbReference type="ARBA" id="ARBA00023186"/>
    </source>
</evidence>
<name>A0AAD9IGY7_PROWI</name>
<dbReference type="EMBL" id="JASFZW010000005">
    <property type="protein sequence ID" value="KAK2078261.1"/>
    <property type="molecule type" value="Genomic_DNA"/>
</dbReference>
<dbReference type="CDD" id="cd06257">
    <property type="entry name" value="DnaJ"/>
    <property type="match status" value="1"/>
</dbReference>
<dbReference type="Proteomes" id="UP001255856">
    <property type="component" value="Unassembled WGS sequence"/>
</dbReference>
<dbReference type="Pfam" id="PF11875">
    <property type="entry name" value="DnaJ-like_C11_C"/>
    <property type="match status" value="1"/>
</dbReference>
<evidence type="ECO:0000259" key="3">
    <source>
        <dbReference type="PROSITE" id="PS50076"/>
    </source>
</evidence>
<sequence>MDAPEVADDSGSYYAILGVAPSATDEEVRRAYRTLAASLHPDKAQDPDRRQDAAELFSVIQEAYEVLSNPEKRDIYDIYGKAGLEAGLEVGERVKTKDELRKEWEKFREQQEKQRVDAQVNYRGAYIFRTDASALVKPYSSMASRVPDLTNIYMTSGVDIPVDSRDWGWLASEQDAVHLGGLVSLRKNVGGGSFLAGYKRVYADYSTLDANVAVGLKGLVSLSSTIQLSAHATAALTGTWSPDEGVGLQLVTTRQLSQSIQGEYAWVVGPESAAGMSLALTRRLPSTLVTGRVEVGASTGFLGRVARRVGSKTTARGGLKLTLAGAELDLGASHQLSDITMGGMHVVAGSQVAYAAPALSVYVCKEWILGPVRRSIRSRKLRTQLREQATAIEAATKQAAAAAELLGPVATRRTRQEAARGGLVVCLAVYGAADVVGKALAARVRGEQLGAPAEPSGAGGAEASAAARPDPSAANGSDPDPSASTEQPSSPAAKALADELPPAAVDVTVAVQYMVEAGRIVLYQGYAKSGLMGFCDPAPGSDKELVVLYSFKGEPKKATFQDREGGGLPARGERVQDEAEAAFVARVVEELRQV</sequence>
<dbReference type="InterPro" id="IPR018253">
    <property type="entry name" value="DnaJ_domain_CS"/>
</dbReference>
<keyword evidence="1" id="KW-0143">Chaperone</keyword>
<dbReference type="Pfam" id="PF00226">
    <property type="entry name" value="DnaJ"/>
    <property type="match status" value="1"/>
</dbReference>
<feature type="domain" description="J" evidence="3">
    <location>
        <begin position="12"/>
        <end position="80"/>
    </location>
</feature>
<dbReference type="PRINTS" id="PR00625">
    <property type="entry name" value="JDOMAIN"/>
</dbReference>
<dbReference type="InterPro" id="IPR036869">
    <property type="entry name" value="J_dom_sf"/>
</dbReference>
<evidence type="ECO:0000313" key="4">
    <source>
        <dbReference type="EMBL" id="KAK2078261.1"/>
    </source>
</evidence>
<comment type="caution">
    <text evidence="4">The sequence shown here is derived from an EMBL/GenBank/DDBJ whole genome shotgun (WGS) entry which is preliminary data.</text>
</comment>
<dbReference type="Gene3D" id="1.10.287.110">
    <property type="entry name" value="DnaJ domain"/>
    <property type="match status" value="1"/>
</dbReference>
<dbReference type="PROSITE" id="PS00636">
    <property type="entry name" value="DNAJ_1"/>
    <property type="match status" value="1"/>
</dbReference>
<organism evidence="4 5">
    <name type="scientific">Prototheca wickerhamii</name>
    <dbReference type="NCBI Taxonomy" id="3111"/>
    <lineage>
        <taxon>Eukaryota</taxon>
        <taxon>Viridiplantae</taxon>
        <taxon>Chlorophyta</taxon>
        <taxon>core chlorophytes</taxon>
        <taxon>Trebouxiophyceae</taxon>
        <taxon>Chlorellales</taxon>
        <taxon>Chlorellaceae</taxon>
        <taxon>Prototheca</taxon>
    </lineage>
</organism>
<dbReference type="PANTHER" id="PTHR44157:SF1">
    <property type="entry name" value="DNAJ HOMOLOG SUBFAMILY C MEMBER 11"/>
    <property type="match status" value="1"/>
</dbReference>
<dbReference type="AlphaFoldDB" id="A0AAD9IGY7"/>
<keyword evidence="5" id="KW-1185">Reference proteome</keyword>
<dbReference type="PROSITE" id="PS50076">
    <property type="entry name" value="DNAJ_2"/>
    <property type="match status" value="1"/>
</dbReference>
<accession>A0AAD9IGY7</accession>
<gene>
    <name evidence="4" type="ORF">QBZ16_004130</name>
</gene>
<protein>
    <recommendedName>
        <fullName evidence="3">J domain-containing protein</fullName>
    </recommendedName>
</protein>
<feature type="compositionally biased region" description="Low complexity" evidence="2">
    <location>
        <begin position="450"/>
        <end position="474"/>
    </location>
</feature>
<evidence type="ECO:0000256" key="2">
    <source>
        <dbReference type="SAM" id="MobiDB-lite"/>
    </source>
</evidence>
<feature type="region of interest" description="Disordered" evidence="2">
    <location>
        <begin position="450"/>
        <end position="495"/>
    </location>
</feature>
<dbReference type="SUPFAM" id="SSF46565">
    <property type="entry name" value="Chaperone J-domain"/>
    <property type="match status" value="1"/>
</dbReference>
<dbReference type="PANTHER" id="PTHR44157">
    <property type="entry name" value="DNAJ HOMOLOG SUBFAMILY C MEMBER 11"/>
    <property type="match status" value="1"/>
</dbReference>
<reference evidence="4" key="1">
    <citation type="submission" date="2021-01" db="EMBL/GenBank/DDBJ databases">
        <authorList>
            <person name="Eckstrom K.M.E."/>
        </authorList>
    </citation>
    <scope>NUCLEOTIDE SEQUENCE</scope>
    <source>
        <strain evidence="4">UVCC 0001</strain>
    </source>
</reference>
<evidence type="ECO:0000313" key="5">
    <source>
        <dbReference type="Proteomes" id="UP001255856"/>
    </source>
</evidence>
<dbReference type="InterPro" id="IPR001623">
    <property type="entry name" value="DnaJ_domain"/>
</dbReference>
<proteinExistence type="predicted"/>
<dbReference type="InterPro" id="IPR024586">
    <property type="entry name" value="DnaJ-like_C11_C"/>
</dbReference>
<dbReference type="SMART" id="SM00271">
    <property type="entry name" value="DnaJ"/>
    <property type="match status" value="1"/>
</dbReference>
<dbReference type="GO" id="GO:0005739">
    <property type="term" value="C:mitochondrion"/>
    <property type="evidence" value="ECO:0007669"/>
    <property type="project" value="GOC"/>
</dbReference>
<dbReference type="InterPro" id="IPR052243">
    <property type="entry name" value="Mito_inner_membrane_organizer"/>
</dbReference>